<dbReference type="PANTHER" id="PTHR45724">
    <property type="entry name" value="AQUAPORIN NIP2-1"/>
    <property type="match status" value="1"/>
</dbReference>
<dbReference type="EnsemblProtists" id="EOD14916">
    <property type="protein sequence ID" value="EOD14916"/>
    <property type="gene ID" value="EMIHUDRAFT_197567"/>
</dbReference>
<comment type="similarity">
    <text evidence="6">Belongs to the MIP/aquaporin (TC 1.A.8) family.</text>
</comment>
<comment type="subcellular location">
    <subcellularLocation>
        <location evidence="1">Membrane</location>
        <topology evidence="1">Multi-pass membrane protein</topology>
    </subcellularLocation>
</comment>
<feature type="transmembrane region" description="Helical" evidence="7">
    <location>
        <begin position="55"/>
        <end position="78"/>
    </location>
</feature>
<dbReference type="PRINTS" id="PR00783">
    <property type="entry name" value="MINTRINSICP"/>
</dbReference>
<evidence type="ECO:0008006" key="10">
    <source>
        <dbReference type="Google" id="ProtNLM"/>
    </source>
</evidence>
<reference evidence="8" key="2">
    <citation type="submission" date="2024-10" db="UniProtKB">
        <authorList>
            <consortium name="EnsemblProtists"/>
        </authorList>
    </citation>
    <scope>IDENTIFICATION</scope>
</reference>
<evidence type="ECO:0000256" key="4">
    <source>
        <dbReference type="ARBA" id="ARBA00022989"/>
    </source>
</evidence>
<dbReference type="KEGG" id="ehx:EMIHUDRAFT_197567"/>
<feature type="transmembrane region" description="Helical" evidence="7">
    <location>
        <begin position="157"/>
        <end position="180"/>
    </location>
</feature>
<dbReference type="OMA" id="RRLIMYV"/>
<dbReference type="InterPro" id="IPR034294">
    <property type="entry name" value="Aquaporin_transptr"/>
</dbReference>
<dbReference type="eggNOG" id="KOG0223">
    <property type="taxonomic scope" value="Eukaryota"/>
</dbReference>
<dbReference type="InterPro" id="IPR023271">
    <property type="entry name" value="Aquaporin-like"/>
</dbReference>
<keyword evidence="9" id="KW-1185">Reference proteome</keyword>
<evidence type="ECO:0000313" key="9">
    <source>
        <dbReference type="Proteomes" id="UP000013827"/>
    </source>
</evidence>
<sequence length="223" mass="22423">MRAIADPLLVNDAKPERELTTKALAEALGTFFLALNIGMCSGDLAPFAVGGTLMIMVYAFGHISGGHFNPAVTLAVYLRGKLGDATNAAYYALAQFAGAFAGAFVSNILSDEPGYPAPAADAGALKALLAEAIYTFALCSVVLNVTTTKNQEGNSFFGLAIGATLTCSALAAAGISGGAFNPAVGTGLPLAAAADFSSVWIYWAGPLLGGAAAGAAFKLMGSE</sequence>
<evidence type="ECO:0000256" key="1">
    <source>
        <dbReference type="ARBA" id="ARBA00004141"/>
    </source>
</evidence>
<dbReference type="HOGENOM" id="CLU_020019_3_2_1"/>
<feature type="transmembrane region" description="Helical" evidence="7">
    <location>
        <begin position="122"/>
        <end position="145"/>
    </location>
</feature>
<dbReference type="SUPFAM" id="SSF81338">
    <property type="entry name" value="Aquaporin-like"/>
    <property type="match status" value="1"/>
</dbReference>
<dbReference type="RefSeq" id="XP_005767345.1">
    <property type="nucleotide sequence ID" value="XM_005767288.1"/>
</dbReference>
<dbReference type="GO" id="GO:0015267">
    <property type="term" value="F:channel activity"/>
    <property type="evidence" value="ECO:0007669"/>
    <property type="project" value="InterPro"/>
</dbReference>
<dbReference type="STRING" id="2903.R1DVZ4"/>
<dbReference type="Proteomes" id="UP000013827">
    <property type="component" value="Unassembled WGS sequence"/>
</dbReference>
<dbReference type="InterPro" id="IPR000425">
    <property type="entry name" value="MIP"/>
</dbReference>
<evidence type="ECO:0000256" key="3">
    <source>
        <dbReference type="ARBA" id="ARBA00022692"/>
    </source>
</evidence>
<evidence type="ECO:0000256" key="2">
    <source>
        <dbReference type="ARBA" id="ARBA00022448"/>
    </source>
</evidence>
<dbReference type="InterPro" id="IPR022357">
    <property type="entry name" value="MIP_CS"/>
</dbReference>
<accession>A0A0D3IUI1</accession>
<keyword evidence="3 6" id="KW-0812">Transmembrane</keyword>
<reference evidence="9" key="1">
    <citation type="journal article" date="2013" name="Nature">
        <title>Pan genome of the phytoplankton Emiliania underpins its global distribution.</title>
        <authorList>
            <person name="Read B.A."/>
            <person name="Kegel J."/>
            <person name="Klute M.J."/>
            <person name="Kuo A."/>
            <person name="Lefebvre S.C."/>
            <person name="Maumus F."/>
            <person name="Mayer C."/>
            <person name="Miller J."/>
            <person name="Monier A."/>
            <person name="Salamov A."/>
            <person name="Young J."/>
            <person name="Aguilar M."/>
            <person name="Claverie J.M."/>
            <person name="Frickenhaus S."/>
            <person name="Gonzalez K."/>
            <person name="Herman E.K."/>
            <person name="Lin Y.C."/>
            <person name="Napier J."/>
            <person name="Ogata H."/>
            <person name="Sarno A.F."/>
            <person name="Shmutz J."/>
            <person name="Schroeder D."/>
            <person name="de Vargas C."/>
            <person name="Verret F."/>
            <person name="von Dassow P."/>
            <person name="Valentin K."/>
            <person name="Van de Peer Y."/>
            <person name="Wheeler G."/>
            <person name="Dacks J.B."/>
            <person name="Delwiche C.F."/>
            <person name="Dyhrman S.T."/>
            <person name="Glockner G."/>
            <person name="John U."/>
            <person name="Richards T."/>
            <person name="Worden A.Z."/>
            <person name="Zhang X."/>
            <person name="Grigoriev I.V."/>
            <person name="Allen A.E."/>
            <person name="Bidle K."/>
            <person name="Borodovsky M."/>
            <person name="Bowler C."/>
            <person name="Brownlee C."/>
            <person name="Cock J.M."/>
            <person name="Elias M."/>
            <person name="Gladyshev V.N."/>
            <person name="Groth M."/>
            <person name="Guda C."/>
            <person name="Hadaegh A."/>
            <person name="Iglesias-Rodriguez M.D."/>
            <person name="Jenkins J."/>
            <person name="Jones B.M."/>
            <person name="Lawson T."/>
            <person name="Leese F."/>
            <person name="Lindquist E."/>
            <person name="Lobanov A."/>
            <person name="Lomsadze A."/>
            <person name="Malik S.B."/>
            <person name="Marsh M.E."/>
            <person name="Mackinder L."/>
            <person name="Mock T."/>
            <person name="Mueller-Roeber B."/>
            <person name="Pagarete A."/>
            <person name="Parker M."/>
            <person name="Probert I."/>
            <person name="Quesneville H."/>
            <person name="Raines C."/>
            <person name="Rensing S.A."/>
            <person name="Riano-Pachon D.M."/>
            <person name="Richier S."/>
            <person name="Rokitta S."/>
            <person name="Shiraiwa Y."/>
            <person name="Soanes D.M."/>
            <person name="van der Giezen M."/>
            <person name="Wahlund T.M."/>
            <person name="Williams B."/>
            <person name="Wilson W."/>
            <person name="Wolfe G."/>
            <person name="Wurch L.L."/>
        </authorList>
    </citation>
    <scope>NUCLEOTIDE SEQUENCE</scope>
</reference>
<dbReference type="Gene3D" id="1.20.1080.10">
    <property type="entry name" value="Glycerol uptake facilitator protein"/>
    <property type="match status" value="1"/>
</dbReference>
<organism evidence="8 9">
    <name type="scientific">Emiliania huxleyi (strain CCMP1516)</name>
    <dbReference type="NCBI Taxonomy" id="280463"/>
    <lineage>
        <taxon>Eukaryota</taxon>
        <taxon>Haptista</taxon>
        <taxon>Haptophyta</taxon>
        <taxon>Prymnesiophyceae</taxon>
        <taxon>Isochrysidales</taxon>
        <taxon>Noelaerhabdaceae</taxon>
        <taxon>Emiliania</taxon>
    </lineage>
</organism>
<feature type="transmembrane region" description="Helical" evidence="7">
    <location>
        <begin position="90"/>
        <end position="110"/>
    </location>
</feature>
<keyword evidence="2 6" id="KW-0813">Transport</keyword>
<dbReference type="PANTHER" id="PTHR45724:SF13">
    <property type="entry name" value="AQUAPORIN NIP1-1-RELATED"/>
    <property type="match status" value="1"/>
</dbReference>
<evidence type="ECO:0000313" key="8">
    <source>
        <dbReference type="EnsemblProtists" id="EOD14916"/>
    </source>
</evidence>
<feature type="transmembrane region" description="Helical" evidence="7">
    <location>
        <begin position="200"/>
        <end position="220"/>
    </location>
</feature>
<evidence type="ECO:0000256" key="7">
    <source>
        <dbReference type="SAM" id="Phobius"/>
    </source>
</evidence>
<evidence type="ECO:0000256" key="6">
    <source>
        <dbReference type="RuleBase" id="RU000477"/>
    </source>
</evidence>
<keyword evidence="4 7" id="KW-1133">Transmembrane helix</keyword>
<dbReference type="Pfam" id="PF00230">
    <property type="entry name" value="MIP"/>
    <property type="match status" value="1"/>
</dbReference>
<dbReference type="GeneID" id="17261049"/>
<proteinExistence type="inferred from homology"/>
<name>A0A0D3IUI1_EMIH1</name>
<evidence type="ECO:0000256" key="5">
    <source>
        <dbReference type="ARBA" id="ARBA00023136"/>
    </source>
</evidence>
<dbReference type="GO" id="GO:0016020">
    <property type="term" value="C:membrane"/>
    <property type="evidence" value="ECO:0007669"/>
    <property type="project" value="UniProtKB-SubCell"/>
</dbReference>
<dbReference type="PaxDb" id="2903-EOD14916"/>
<protein>
    <recommendedName>
        <fullName evidence="10">Aquaporin</fullName>
    </recommendedName>
</protein>
<keyword evidence="5 7" id="KW-0472">Membrane</keyword>
<dbReference type="AlphaFoldDB" id="A0A0D3IUI1"/>
<dbReference type="PROSITE" id="PS00221">
    <property type="entry name" value="MIP"/>
    <property type="match status" value="1"/>
</dbReference>